<dbReference type="AlphaFoldDB" id="A0A484GJ37"/>
<dbReference type="InterPro" id="IPR007889">
    <property type="entry name" value="HTH_Psq"/>
</dbReference>
<gene>
    <name evidence="2" type="ORF">DBR06_SOUSAS1110020</name>
</gene>
<keyword evidence="3" id="KW-1185">Reference proteome</keyword>
<evidence type="ECO:0000313" key="3">
    <source>
        <dbReference type="Proteomes" id="UP000295264"/>
    </source>
</evidence>
<sequence>TAKKHHRIMMETKVKVIERVERGKEMLYLAHSYNMNHSTIGTILKNKDKTMEHVKS</sequence>
<comment type="caution">
    <text evidence="2">The sequence shown here is derived from an EMBL/GenBank/DDBJ whole genome shotgun (WGS) entry which is preliminary data.</text>
</comment>
<dbReference type="EMBL" id="QWLN02007139">
    <property type="protein sequence ID" value="TEA35674.1"/>
    <property type="molecule type" value="Genomic_DNA"/>
</dbReference>
<accession>A0A484GJ37</accession>
<dbReference type="InterPro" id="IPR009057">
    <property type="entry name" value="Homeodomain-like_sf"/>
</dbReference>
<dbReference type="GO" id="GO:0003677">
    <property type="term" value="F:DNA binding"/>
    <property type="evidence" value="ECO:0007669"/>
    <property type="project" value="InterPro"/>
</dbReference>
<dbReference type="SUPFAM" id="SSF46689">
    <property type="entry name" value="Homeodomain-like"/>
    <property type="match status" value="1"/>
</dbReference>
<evidence type="ECO:0000259" key="1">
    <source>
        <dbReference type="Pfam" id="PF04218"/>
    </source>
</evidence>
<feature type="non-terminal residue" evidence="2">
    <location>
        <position position="56"/>
    </location>
</feature>
<proteinExistence type="predicted"/>
<organism evidence="2 3">
    <name type="scientific">Sousa chinensis</name>
    <name type="common">Indo-pacific humpbacked dolphin</name>
    <name type="synonym">Steno chinensis</name>
    <dbReference type="NCBI Taxonomy" id="103600"/>
    <lineage>
        <taxon>Eukaryota</taxon>
        <taxon>Metazoa</taxon>
        <taxon>Chordata</taxon>
        <taxon>Craniata</taxon>
        <taxon>Vertebrata</taxon>
        <taxon>Euteleostomi</taxon>
        <taxon>Mammalia</taxon>
        <taxon>Eutheria</taxon>
        <taxon>Laurasiatheria</taxon>
        <taxon>Artiodactyla</taxon>
        <taxon>Whippomorpha</taxon>
        <taxon>Cetacea</taxon>
        <taxon>Odontoceti</taxon>
        <taxon>Delphinidae</taxon>
        <taxon>Sousa</taxon>
    </lineage>
</organism>
<feature type="domain" description="HTH psq-type" evidence="1">
    <location>
        <begin position="12"/>
        <end position="49"/>
    </location>
</feature>
<name>A0A484GJ37_SOUCH</name>
<dbReference type="Pfam" id="PF04218">
    <property type="entry name" value="CENP-B_N"/>
    <property type="match status" value="1"/>
</dbReference>
<feature type="non-terminal residue" evidence="2">
    <location>
        <position position="1"/>
    </location>
</feature>
<dbReference type="Proteomes" id="UP000295264">
    <property type="component" value="Unassembled WGS sequence"/>
</dbReference>
<evidence type="ECO:0000313" key="2">
    <source>
        <dbReference type="EMBL" id="TEA35674.1"/>
    </source>
</evidence>
<protein>
    <recommendedName>
        <fullName evidence="1">HTH psq-type domain-containing protein</fullName>
    </recommendedName>
</protein>
<reference evidence="2 3" key="1">
    <citation type="journal article" date="2018" name="Genomics">
        <title>Molecular footprints of inshore aquatic adaptation in Indo-Pacific humpback dolphin (Sousa chinensis).</title>
        <authorList>
            <person name="Ming Y."/>
            <person name="Jian J."/>
            <person name="Yu F."/>
            <person name="Yu X."/>
            <person name="Wang J."/>
            <person name="Liu W."/>
        </authorList>
    </citation>
    <scope>NUCLEOTIDE SEQUENCE [LARGE SCALE GENOMIC DNA]</scope>
    <source>
        <strain evidence="2">MY-2018</strain>
        <tissue evidence="2">Skin</tissue>
    </source>
</reference>
<dbReference type="Gene3D" id="1.10.10.60">
    <property type="entry name" value="Homeodomain-like"/>
    <property type="match status" value="1"/>
</dbReference>